<dbReference type="PROSITE" id="PS50002">
    <property type="entry name" value="SH3"/>
    <property type="match status" value="1"/>
</dbReference>
<name>A0A9P3FZY8_9APHY</name>
<dbReference type="SUPFAM" id="SSF50044">
    <property type="entry name" value="SH3-domain"/>
    <property type="match status" value="1"/>
</dbReference>
<comment type="caution">
    <text evidence="5">The sequence shown here is derived from an EMBL/GenBank/DDBJ whole genome shotgun (WGS) entry which is preliminary data.</text>
</comment>
<evidence type="ECO:0000256" key="2">
    <source>
        <dbReference type="PROSITE-ProRule" id="PRU00192"/>
    </source>
</evidence>
<gene>
    <name evidence="5" type="ORF">PsYK624_016710</name>
</gene>
<evidence type="ECO:0000256" key="1">
    <source>
        <dbReference type="ARBA" id="ARBA00022443"/>
    </source>
</evidence>
<organism evidence="5 6">
    <name type="scientific">Phanerochaete sordida</name>
    <dbReference type="NCBI Taxonomy" id="48140"/>
    <lineage>
        <taxon>Eukaryota</taxon>
        <taxon>Fungi</taxon>
        <taxon>Dikarya</taxon>
        <taxon>Basidiomycota</taxon>
        <taxon>Agaricomycotina</taxon>
        <taxon>Agaricomycetes</taxon>
        <taxon>Polyporales</taxon>
        <taxon>Phanerochaetaceae</taxon>
        <taxon>Phanerochaete</taxon>
    </lineage>
</organism>
<dbReference type="Pfam" id="PF00018">
    <property type="entry name" value="SH3_1"/>
    <property type="match status" value="1"/>
</dbReference>
<protein>
    <submittedName>
        <fullName evidence="5">SH3-domain-containing protein</fullName>
    </submittedName>
</protein>
<feature type="compositionally biased region" description="Pro residues" evidence="3">
    <location>
        <begin position="164"/>
        <end position="182"/>
    </location>
</feature>
<dbReference type="Gene3D" id="2.30.30.40">
    <property type="entry name" value="SH3 Domains"/>
    <property type="match status" value="1"/>
</dbReference>
<dbReference type="EMBL" id="BPQB01000002">
    <property type="protein sequence ID" value="GJE85592.1"/>
    <property type="molecule type" value="Genomic_DNA"/>
</dbReference>
<feature type="compositionally biased region" description="Pro residues" evidence="3">
    <location>
        <begin position="147"/>
        <end position="157"/>
    </location>
</feature>
<keyword evidence="6" id="KW-1185">Reference proteome</keyword>
<feature type="region of interest" description="Disordered" evidence="3">
    <location>
        <begin position="140"/>
        <end position="193"/>
    </location>
</feature>
<dbReference type="InterPro" id="IPR050670">
    <property type="entry name" value="STAM"/>
</dbReference>
<dbReference type="AlphaFoldDB" id="A0A9P3FZY8"/>
<reference evidence="5 6" key="1">
    <citation type="submission" date="2021-08" db="EMBL/GenBank/DDBJ databases">
        <title>Draft Genome Sequence of Phanerochaete sordida strain YK-624.</title>
        <authorList>
            <person name="Mori T."/>
            <person name="Dohra H."/>
            <person name="Suzuki T."/>
            <person name="Kawagishi H."/>
            <person name="Hirai H."/>
        </authorList>
    </citation>
    <scope>NUCLEOTIDE SEQUENCE [LARGE SCALE GENOMIC DNA]</scope>
    <source>
        <strain evidence="5 6">YK-624</strain>
    </source>
</reference>
<evidence type="ECO:0000313" key="5">
    <source>
        <dbReference type="EMBL" id="GJE85592.1"/>
    </source>
</evidence>
<dbReference type="Proteomes" id="UP000703269">
    <property type="component" value="Unassembled WGS sequence"/>
</dbReference>
<sequence length="272" mass="28843">MSRPSDPQTAALLDHVFSQTMNNIEFLASHNYISPVDAAELSSRLGAAQNTRNVESVSSIANSMQALAVAPMPTGPSRNGPPPPPRPTRQARAIWAYNEDGREPNDLTFTTGEIVEIVDETNADWWTGKCRGRQGLFPSNHVEKIASPPPSAPPPMLPSQTPAYSPPRQPMMPPQPMPPQQMGPPQGYAPGYDQKPVYRPFGAVYQGQDQPPPAAVGQVNSVGLQQAPPPPPEQKKHRFGGRLGETMATSAAGGVGFGAGAAIGSGIVNAIF</sequence>
<keyword evidence="1 2" id="KW-0728">SH3 domain</keyword>
<dbReference type="PANTHER" id="PTHR45929:SF7">
    <property type="entry name" value="LAS SEVENTEEN-BINDING PROTEIN 1"/>
    <property type="match status" value="1"/>
</dbReference>
<dbReference type="PANTHER" id="PTHR45929">
    <property type="entry name" value="JAK PATHWAY SIGNAL TRANSDUCTION ADAPTOR MOLECULE"/>
    <property type="match status" value="1"/>
</dbReference>
<dbReference type="PRINTS" id="PR00452">
    <property type="entry name" value="SH3DOMAIN"/>
</dbReference>
<evidence type="ECO:0000313" key="6">
    <source>
        <dbReference type="Proteomes" id="UP000703269"/>
    </source>
</evidence>
<dbReference type="SMART" id="SM00326">
    <property type="entry name" value="SH3"/>
    <property type="match status" value="1"/>
</dbReference>
<evidence type="ECO:0000256" key="3">
    <source>
        <dbReference type="SAM" id="MobiDB-lite"/>
    </source>
</evidence>
<feature type="domain" description="SH3" evidence="4">
    <location>
        <begin position="86"/>
        <end position="147"/>
    </location>
</feature>
<dbReference type="OrthoDB" id="5983572at2759"/>
<dbReference type="InterPro" id="IPR036028">
    <property type="entry name" value="SH3-like_dom_sf"/>
</dbReference>
<accession>A0A9P3FZY8</accession>
<proteinExistence type="predicted"/>
<dbReference type="InterPro" id="IPR001452">
    <property type="entry name" value="SH3_domain"/>
</dbReference>
<evidence type="ECO:0000259" key="4">
    <source>
        <dbReference type="PROSITE" id="PS50002"/>
    </source>
</evidence>